<dbReference type="InterPro" id="IPR036942">
    <property type="entry name" value="Beta-barrel_TonB_sf"/>
</dbReference>
<dbReference type="Pfam" id="PF00593">
    <property type="entry name" value="TonB_dep_Rec_b-barrel"/>
    <property type="match status" value="1"/>
</dbReference>
<dbReference type="SUPFAM" id="SSF49464">
    <property type="entry name" value="Carboxypeptidase regulatory domain-like"/>
    <property type="match status" value="1"/>
</dbReference>
<evidence type="ECO:0000313" key="16">
    <source>
        <dbReference type="Proteomes" id="UP001179363"/>
    </source>
</evidence>
<feature type="domain" description="TonB-dependent receptor plug" evidence="14">
    <location>
        <begin position="116"/>
        <end position="218"/>
    </location>
</feature>
<keyword evidence="5 12" id="KW-0732">Signal</keyword>
<dbReference type="PANTHER" id="PTHR30069:SF29">
    <property type="entry name" value="HEMOGLOBIN AND HEMOGLOBIN-HAPTOGLOBIN-BINDING PROTEIN 1-RELATED"/>
    <property type="match status" value="1"/>
</dbReference>
<keyword evidence="3 10" id="KW-1134">Transmembrane beta strand</keyword>
<reference evidence="15" key="1">
    <citation type="submission" date="2022-01" db="EMBL/GenBank/DDBJ databases">
        <title>Gillisia lutea sp. nov., isolated from marine plastic residues from the Malvarosa beach (Valencia, Spain).</title>
        <authorList>
            <person name="Vidal-Verdu A."/>
            <person name="Molina-Menor E."/>
            <person name="Satari L."/>
            <person name="Pascual J."/>
            <person name="Pereto J."/>
            <person name="Porcar M."/>
        </authorList>
    </citation>
    <scope>NUCLEOTIDE SEQUENCE</scope>
    <source>
        <strain evidence="15">M10.2A</strain>
    </source>
</reference>
<feature type="signal peptide" evidence="12">
    <location>
        <begin position="1"/>
        <end position="18"/>
    </location>
</feature>
<dbReference type="InterPro" id="IPR037066">
    <property type="entry name" value="Plug_dom_sf"/>
</dbReference>
<keyword evidence="7 10" id="KW-0472">Membrane</keyword>
<proteinExistence type="inferred from homology"/>
<dbReference type="RefSeq" id="WP_236133972.1">
    <property type="nucleotide sequence ID" value="NZ_JAKGTH010000008.1"/>
</dbReference>
<dbReference type="Gene3D" id="2.60.40.1120">
    <property type="entry name" value="Carboxypeptidase-like, regulatory domain"/>
    <property type="match status" value="1"/>
</dbReference>
<evidence type="ECO:0000259" key="14">
    <source>
        <dbReference type="Pfam" id="PF07715"/>
    </source>
</evidence>
<dbReference type="Pfam" id="PF13715">
    <property type="entry name" value="CarbopepD_reg_2"/>
    <property type="match status" value="1"/>
</dbReference>
<feature type="chain" id="PRO_5046387594" evidence="12">
    <location>
        <begin position="19"/>
        <end position="717"/>
    </location>
</feature>
<evidence type="ECO:0000256" key="12">
    <source>
        <dbReference type="SAM" id="SignalP"/>
    </source>
</evidence>
<evidence type="ECO:0000313" key="15">
    <source>
        <dbReference type="EMBL" id="MCF4101828.1"/>
    </source>
</evidence>
<keyword evidence="8 15" id="KW-0675">Receptor</keyword>
<evidence type="ECO:0000256" key="5">
    <source>
        <dbReference type="ARBA" id="ARBA00022729"/>
    </source>
</evidence>
<organism evidence="15 16">
    <name type="scientific">Gillisia lutea</name>
    <dbReference type="NCBI Taxonomy" id="2909668"/>
    <lineage>
        <taxon>Bacteria</taxon>
        <taxon>Pseudomonadati</taxon>
        <taxon>Bacteroidota</taxon>
        <taxon>Flavobacteriia</taxon>
        <taxon>Flavobacteriales</taxon>
        <taxon>Flavobacteriaceae</taxon>
        <taxon>Gillisia</taxon>
    </lineage>
</organism>
<protein>
    <submittedName>
        <fullName evidence="15">TonB-dependent receptor</fullName>
    </submittedName>
</protein>
<dbReference type="SUPFAM" id="SSF56935">
    <property type="entry name" value="Porins"/>
    <property type="match status" value="1"/>
</dbReference>
<comment type="subcellular location">
    <subcellularLocation>
        <location evidence="1 10">Cell outer membrane</location>
        <topology evidence="1 10">Multi-pass membrane protein</topology>
    </subcellularLocation>
</comment>
<dbReference type="InterPro" id="IPR008969">
    <property type="entry name" value="CarboxyPept-like_regulatory"/>
</dbReference>
<dbReference type="Proteomes" id="UP001179363">
    <property type="component" value="Unassembled WGS sequence"/>
</dbReference>
<evidence type="ECO:0000256" key="8">
    <source>
        <dbReference type="ARBA" id="ARBA00023170"/>
    </source>
</evidence>
<feature type="domain" description="TonB-dependent receptor-like beta-barrel" evidence="13">
    <location>
        <begin position="324"/>
        <end position="663"/>
    </location>
</feature>
<evidence type="ECO:0000259" key="13">
    <source>
        <dbReference type="Pfam" id="PF00593"/>
    </source>
</evidence>
<dbReference type="InterPro" id="IPR039426">
    <property type="entry name" value="TonB-dep_rcpt-like"/>
</dbReference>
<keyword evidence="4 10" id="KW-0812">Transmembrane</keyword>
<keyword evidence="16" id="KW-1185">Reference proteome</keyword>
<gene>
    <name evidence="15" type="ORF">L1I30_09135</name>
</gene>
<evidence type="ECO:0000256" key="3">
    <source>
        <dbReference type="ARBA" id="ARBA00022452"/>
    </source>
</evidence>
<evidence type="ECO:0000256" key="1">
    <source>
        <dbReference type="ARBA" id="ARBA00004571"/>
    </source>
</evidence>
<dbReference type="EMBL" id="JAKGTH010000008">
    <property type="protein sequence ID" value="MCF4101828.1"/>
    <property type="molecule type" value="Genomic_DNA"/>
</dbReference>
<evidence type="ECO:0000256" key="9">
    <source>
        <dbReference type="ARBA" id="ARBA00023237"/>
    </source>
</evidence>
<dbReference type="Gene3D" id="2.40.170.20">
    <property type="entry name" value="TonB-dependent receptor, beta-barrel domain"/>
    <property type="match status" value="1"/>
</dbReference>
<comment type="caution">
    <text evidence="15">The sequence shown here is derived from an EMBL/GenBank/DDBJ whole genome shotgun (WGS) entry which is preliminary data.</text>
</comment>
<keyword evidence="6 11" id="KW-0798">TonB box</keyword>
<dbReference type="Pfam" id="PF07715">
    <property type="entry name" value="Plug"/>
    <property type="match status" value="1"/>
</dbReference>
<dbReference type="Gene3D" id="2.170.130.10">
    <property type="entry name" value="TonB-dependent receptor, plug domain"/>
    <property type="match status" value="1"/>
</dbReference>
<evidence type="ECO:0000256" key="10">
    <source>
        <dbReference type="PROSITE-ProRule" id="PRU01360"/>
    </source>
</evidence>
<sequence>MRSIFILSILFFSQFLCAQTEISGRVVNVKGKPVMGANVFIEGTYNGDTSKEDGSFSFSTKASGERTLLVSFLSFKTTRLPMLVSNMKALNIVLKEDLNALDAVILNAGSFQAGAASKVSVLKPLDIVTTAGSAGNIIAALQTLPGTQVAGESGRLLVRGGEAEETQTYVDGLRVAQPYSASVQNVPSRGRFSPFLFKGISFQTGGYSAEYGEALSGVLLLNTEDEAEQNKTDISLMTVGLGIGNTQKWKNRSLSVNASYINLAPYMLVAPQNLDWNKPAESISGEAVYRQSLKRGLWKTYAAFDASRFDFNRESVELESKERIDLKNNNFYLNTSYLGNFGDRWELNTGLSYGYGTNHINYNTTKINNSENAFHLKLKVSKRFSDHIKLSAGSDLFSSKFDETIEQPEISTFISDFHTNIGAIYTEADILFNKNFALKLGVRGSYNDYLDETRISPRLSMAYKVSNSSQFSFAYGDFTQAPKADYLKYNEELSSEKASHYIVNYQFNKDNRFLRLEAYYKKYRDLVTYNGNENSYLTALQNSGDGYAGGLEVFYRDGSSIKNLEYWVSYSYIDSERKFKNYPVQTTPNFVANHTLSMVTKYWISNLRSQVGLTNTFSSGRPYNNPNQDSFMSSKTKSYNNLSLSWAYLLSKQKILYFSVSNVLGTKNVYGYEYASSADSNGNFRRQAITPTADRFFFVGFFWTISDDKKTNQLDNL</sequence>
<comment type="similarity">
    <text evidence="10 11">Belongs to the TonB-dependent receptor family.</text>
</comment>
<evidence type="ECO:0000256" key="11">
    <source>
        <dbReference type="RuleBase" id="RU003357"/>
    </source>
</evidence>
<dbReference type="PROSITE" id="PS52016">
    <property type="entry name" value="TONB_DEPENDENT_REC_3"/>
    <property type="match status" value="1"/>
</dbReference>
<evidence type="ECO:0000256" key="7">
    <source>
        <dbReference type="ARBA" id="ARBA00023136"/>
    </source>
</evidence>
<dbReference type="InterPro" id="IPR000531">
    <property type="entry name" value="Beta-barrel_TonB"/>
</dbReference>
<evidence type="ECO:0000256" key="4">
    <source>
        <dbReference type="ARBA" id="ARBA00022692"/>
    </source>
</evidence>
<dbReference type="PANTHER" id="PTHR30069">
    <property type="entry name" value="TONB-DEPENDENT OUTER MEMBRANE RECEPTOR"/>
    <property type="match status" value="1"/>
</dbReference>
<dbReference type="InterPro" id="IPR012910">
    <property type="entry name" value="Plug_dom"/>
</dbReference>
<evidence type="ECO:0000256" key="6">
    <source>
        <dbReference type="ARBA" id="ARBA00023077"/>
    </source>
</evidence>
<name>A0ABS9EG12_9FLAO</name>
<evidence type="ECO:0000256" key="2">
    <source>
        <dbReference type="ARBA" id="ARBA00022448"/>
    </source>
</evidence>
<accession>A0ABS9EG12</accession>
<keyword evidence="9 10" id="KW-0998">Cell outer membrane</keyword>
<keyword evidence="2 10" id="KW-0813">Transport</keyword>